<protein>
    <submittedName>
        <fullName evidence="1">Uncharacterized protein</fullName>
    </submittedName>
</protein>
<keyword evidence="2" id="KW-1185">Reference proteome</keyword>
<dbReference type="Proteomes" id="UP000026962">
    <property type="component" value="Chromosome 1"/>
</dbReference>
<dbReference type="HOGENOM" id="CLU_2562314_0_0_1"/>
<organism evidence="1">
    <name type="scientific">Oryza punctata</name>
    <name type="common">Red rice</name>
    <dbReference type="NCBI Taxonomy" id="4537"/>
    <lineage>
        <taxon>Eukaryota</taxon>
        <taxon>Viridiplantae</taxon>
        <taxon>Streptophyta</taxon>
        <taxon>Embryophyta</taxon>
        <taxon>Tracheophyta</taxon>
        <taxon>Spermatophyta</taxon>
        <taxon>Magnoliopsida</taxon>
        <taxon>Liliopsida</taxon>
        <taxon>Poales</taxon>
        <taxon>Poaceae</taxon>
        <taxon>BOP clade</taxon>
        <taxon>Oryzoideae</taxon>
        <taxon>Oryzeae</taxon>
        <taxon>Oryzinae</taxon>
        <taxon>Oryza</taxon>
    </lineage>
</organism>
<proteinExistence type="predicted"/>
<dbReference type="EnsemblPlants" id="OPUNC01G28240.1">
    <property type="protein sequence ID" value="OPUNC01G28240.1"/>
    <property type="gene ID" value="OPUNC01G28240"/>
</dbReference>
<dbReference type="Gramene" id="OPUNC01G28240.1">
    <property type="protein sequence ID" value="OPUNC01G28240.1"/>
    <property type="gene ID" value="OPUNC01G28240"/>
</dbReference>
<sequence>MWMELKRDEGVDAVAARRRGLDGGSAEFDMHSLARESITTGEGLSFRLATATPVGVVFPLGRCCVFYPLPMGSSVENHVLIL</sequence>
<evidence type="ECO:0000313" key="1">
    <source>
        <dbReference type="EnsemblPlants" id="OPUNC01G28240.1"/>
    </source>
</evidence>
<dbReference type="AlphaFoldDB" id="A0A0E0JN45"/>
<name>A0A0E0JN45_ORYPU</name>
<reference evidence="1" key="1">
    <citation type="submission" date="2015-04" db="UniProtKB">
        <authorList>
            <consortium name="EnsemblPlants"/>
        </authorList>
    </citation>
    <scope>IDENTIFICATION</scope>
</reference>
<accession>A0A0E0JN45</accession>
<reference evidence="1" key="2">
    <citation type="submission" date="2018-05" db="EMBL/GenBank/DDBJ databases">
        <title>OpunRS2 (Oryza punctata Reference Sequence Version 2).</title>
        <authorList>
            <person name="Zhang J."/>
            <person name="Kudrna D."/>
            <person name="Lee S."/>
            <person name="Talag J."/>
            <person name="Welchert J."/>
            <person name="Wing R.A."/>
        </authorList>
    </citation>
    <scope>NUCLEOTIDE SEQUENCE [LARGE SCALE GENOMIC DNA]</scope>
</reference>
<evidence type="ECO:0000313" key="2">
    <source>
        <dbReference type="Proteomes" id="UP000026962"/>
    </source>
</evidence>